<gene>
    <name evidence="1" type="ORF">BpHYR1_002141</name>
</gene>
<keyword evidence="2" id="KW-1185">Reference proteome</keyword>
<reference evidence="1 2" key="1">
    <citation type="journal article" date="2018" name="Sci. Rep.">
        <title>Genomic signatures of local adaptation to the degree of environmental predictability in rotifers.</title>
        <authorList>
            <person name="Franch-Gras L."/>
            <person name="Hahn C."/>
            <person name="Garcia-Roger E.M."/>
            <person name="Carmona M.J."/>
            <person name="Serra M."/>
            <person name="Gomez A."/>
        </authorList>
    </citation>
    <scope>NUCLEOTIDE SEQUENCE [LARGE SCALE GENOMIC DNA]</scope>
    <source>
        <strain evidence="1">HYR1</strain>
    </source>
</reference>
<dbReference type="AlphaFoldDB" id="A0A3M7P3B4"/>
<evidence type="ECO:0000313" key="2">
    <source>
        <dbReference type="Proteomes" id="UP000276133"/>
    </source>
</evidence>
<sequence length="65" mass="7865">MVLMIYNFKINFVNAEWCNIHSCINCKSLLVIEMASLHGFLMRHFRPIFYLIGYEKNEFQDKLNY</sequence>
<accession>A0A3M7P3B4</accession>
<comment type="caution">
    <text evidence="1">The sequence shown here is derived from an EMBL/GenBank/DDBJ whole genome shotgun (WGS) entry which is preliminary data.</text>
</comment>
<protein>
    <submittedName>
        <fullName evidence="1">Uncharacterized protein</fullName>
    </submittedName>
</protein>
<evidence type="ECO:0000313" key="1">
    <source>
        <dbReference type="EMBL" id="RMZ93555.1"/>
    </source>
</evidence>
<dbReference type="EMBL" id="REGN01013718">
    <property type="protein sequence ID" value="RMZ93555.1"/>
    <property type="molecule type" value="Genomic_DNA"/>
</dbReference>
<dbReference type="Proteomes" id="UP000276133">
    <property type="component" value="Unassembled WGS sequence"/>
</dbReference>
<name>A0A3M7P3B4_BRAPC</name>
<organism evidence="1 2">
    <name type="scientific">Brachionus plicatilis</name>
    <name type="common">Marine rotifer</name>
    <name type="synonym">Brachionus muelleri</name>
    <dbReference type="NCBI Taxonomy" id="10195"/>
    <lineage>
        <taxon>Eukaryota</taxon>
        <taxon>Metazoa</taxon>
        <taxon>Spiralia</taxon>
        <taxon>Gnathifera</taxon>
        <taxon>Rotifera</taxon>
        <taxon>Eurotatoria</taxon>
        <taxon>Monogononta</taxon>
        <taxon>Pseudotrocha</taxon>
        <taxon>Ploima</taxon>
        <taxon>Brachionidae</taxon>
        <taxon>Brachionus</taxon>
    </lineage>
</organism>
<proteinExistence type="predicted"/>